<dbReference type="AlphaFoldDB" id="A0AAV0P9F1"/>
<dbReference type="PANTHER" id="PTHR47447:SF17">
    <property type="entry name" value="OS12G0638900 PROTEIN"/>
    <property type="match status" value="1"/>
</dbReference>
<evidence type="ECO:0000256" key="1">
    <source>
        <dbReference type="ARBA" id="ARBA00007626"/>
    </source>
</evidence>
<dbReference type="PROSITE" id="PS51375">
    <property type="entry name" value="PPR"/>
    <property type="match status" value="2"/>
</dbReference>
<evidence type="ECO:0000256" key="2">
    <source>
        <dbReference type="ARBA" id="ARBA00022737"/>
    </source>
</evidence>
<keyword evidence="2" id="KW-0677">Repeat</keyword>
<evidence type="ECO:0008006" key="6">
    <source>
        <dbReference type="Google" id="ProtNLM"/>
    </source>
</evidence>
<dbReference type="InterPro" id="IPR002885">
    <property type="entry name" value="PPR_rpt"/>
</dbReference>
<evidence type="ECO:0000313" key="5">
    <source>
        <dbReference type="Proteomes" id="UP001154282"/>
    </source>
</evidence>
<name>A0AAV0P9F1_9ROSI</name>
<proteinExistence type="inferred from homology"/>
<dbReference type="Pfam" id="PF13041">
    <property type="entry name" value="PPR_2"/>
    <property type="match status" value="1"/>
</dbReference>
<evidence type="ECO:0000256" key="3">
    <source>
        <dbReference type="PROSITE-ProRule" id="PRU00708"/>
    </source>
</evidence>
<comment type="caution">
    <text evidence="4">The sequence shown here is derived from an EMBL/GenBank/DDBJ whole genome shotgun (WGS) entry which is preliminary data.</text>
</comment>
<feature type="repeat" description="PPR" evidence="3">
    <location>
        <begin position="9"/>
        <end position="43"/>
    </location>
</feature>
<dbReference type="NCBIfam" id="TIGR00756">
    <property type="entry name" value="PPR"/>
    <property type="match status" value="1"/>
</dbReference>
<dbReference type="EMBL" id="CAMGYJ010000008">
    <property type="protein sequence ID" value="CAI0467446.1"/>
    <property type="molecule type" value="Genomic_DNA"/>
</dbReference>
<dbReference type="Proteomes" id="UP001154282">
    <property type="component" value="Unassembled WGS sequence"/>
</dbReference>
<gene>
    <name evidence="4" type="ORF">LITE_LOCUS37441</name>
</gene>
<dbReference type="PANTHER" id="PTHR47447">
    <property type="entry name" value="OS03G0856100 PROTEIN"/>
    <property type="match status" value="1"/>
</dbReference>
<dbReference type="Gene3D" id="1.25.40.10">
    <property type="entry name" value="Tetratricopeptide repeat domain"/>
    <property type="match status" value="1"/>
</dbReference>
<dbReference type="InterPro" id="IPR011990">
    <property type="entry name" value="TPR-like_helical_dom_sf"/>
</dbReference>
<sequence>MQKQGLKPNTITYTTMISGLAKAGNILEAKNLFERFKANGGVPDSASYNAIIEGLSIGNRAVDAYGIFEETRMKGFNIHTKTCVALLDALHKAECLEQAAIVGAVLRETAKSQHAAKHW</sequence>
<accession>A0AAV0P9F1</accession>
<protein>
    <recommendedName>
        <fullName evidence="6">Pentatricopeptide repeat-containing protein</fullName>
    </recommendedName>
</protein>
<feature type="repeat" description="PPR" evidence="3">
    <location>
        <begin position="44"/>
        <end position="78"/>
    </location>
</feature>
<organism evidence="4 5">
    <name type="scientific">Linum tenue</name>
    <dbReference type="NCBI Taxonomy" id="586396"/>
    <lineage>
        <taxon>Eukaryota</taxon>
        <taxon>Viridiplantae</taxon>
        <taxon>Streptophyta</taxon>
        <taxon>Embryophyta</taxon>
        <taxon>Tracheophyta</taxon>
        <taxon>Spermatophyta</taxon>
        <taxon>Magnoliopsida</taxon>
        <taxon>eudicotyledons</taxon>
        <taxon>Gunneridae</taxon>
        <taxon>Pentapetalae</taxon>
        <taxon>rosids</taxon>
        <taxon>fabids</taxon>
        <taxon>Malpighiales</taxon>
        <taxon>Linaceae</taxon>
        <taxon>Linum</taxon>
    </lineage>
</organism>
<keyword evidence="5" id="KW-1185">Reference proteome</keyword>
<comment type="similarity">
    <text evidence="1">Belongs to the PPR family. P subfamily.</text>
</comment>
<reference evidence="4" key="1">
    <citation type="submission" date="2022-08" db="EMBL/GenBank/DDBJ databases">
        <authorList>
            <person name="Gutierrez-Valencia J."/>
        </authorList>
    </citation>
    <scope>NUCLEOTIDE SEQUENCE</scope>
</reference>
<evidence type="ECO:0000313" key="4">
    <source>
        <dbReference type="EMBL" id="CAI0467446.1"/>
    </source>
</evidence>